<dbReference type="InterPro" id="IPR015421">
    <property type="entry name" value="PyrdxlP-dep_Trfase_major"/>
</dbReference>
<keyword evidence="3" id="KW-0805">Transcription regulation</keyword>
<evidence type="ECO:0000256" key="5">
    <source>
        <dbReference type="ARBA" id="ARBA00023163"/>
    </source>
</evidence>
<dbReference type="SUPFAM" id="SSF53383">
    <property type="entry name" value="PLP-dependent transferases"/>
    <property type="match status" value="1"/>
</dbReference>
<reference evidence="8" key="1">
    <citation type="submission" date="2020-01" db="EMBL/GenBank/DDBJ databases">
        <title>'Steroidobacter agaridevorans' sp. nov., agar-degrading bacteria isolated from rhizosphere soils.</title>
        <authorList>
            <person name="Ikenaga M."/>
            <person name="Kataoka M."/>
            <person name="Murouchi A."/>
            <person name="Katsuragi S."/>
            <person name="Sakai M."/>
        </authorList>
    </citation>
    <scope>NUCLEOTIDE SEQUENCE [LARGE SCALE GENOMIC DNA]</scope>
    <source>
        <strain evidence="8">YU21-B</strain>
    </source>
</reference>
<evidence type="ECO:0000313" key="7">
    <source>
        <dbReference type="EMBL" id="GFE81013.1"/>
    </source>
</evidence>
<organism evidence="7 8">
    <name type="scientific">Steroidobacter agaridevorans</name>
    <dbReference type="NCBI Taxonomy" id="2695856"/>
    <lineage>
        <taxon>Bacteria</taxon>
        <taxon>Pseudomonadati</taxon>
        <taxon>Pseudomonadota</taxon>
        <taxon>Gammaproteobacteria</taxon>
        <taxon>Steroidobacterales</taxon>
        <taxon>Steroidobacteraceae</taxon>
        <taxon>Steroidobacter</taxon>
    </lineage>
</organism>
<dbReference type="PANTHER" id="PTHR46577">
    <property type="entry name" value="HTH-TYPE TRANSCRIPTIONAL REGULATORY PROTEIN GABR"/>
    <property type="match status" value="1"/>
</dbReference>
<feature type="domain" description="HTH gntR-type" evidence="6">
    <location>
        <begin position="6"/>
        <end position="74"/>
    </location>
</feature>
<keyword evidence="2" id="KW-0663">Pyridoxal phosphate</keyword>
<evidence type="ECO:0000256" key="1">
    <source>
        <dbReference type="ARBA" id="ARBA00005384"/>
    </source>
</evidence>
<comment type="caution">
    <text evidence="7">The sequence shown here is derived from an EMBL/GenBank/DDBJ whole genome shotgun (WGS) entry which is preliminary data.</text>
</comment>
<dbReference type="AlphaFoldDB" id="A0A829YDI5"/>
<dbReference type="InterPro" id="IPR015424">
    <property type="entry name" value="PyrdxlP-dep_Trfase"/>
</dbReference>
<dbReference type="InterPro" id="IPR004839">
    <property type="entry name" value="Aminotransferase_I/II_large"/>
</dbReference>
<sequence length="478" mass="51931">MSAEEPLLYERVARLVEAQIASGALRGNERIPSVRSMSRTAKVSISTVVQAYLHLENIGLIEARPQSGFYVRPPMRATVPPPRPKVSRSRRPISIAAETLDTCREALARPDILQLNGAFTSPTLYPNQRLNNLIREVLRDHPAHAGECLLPPGHEELRRQVAKRMTFAGAPADPAHVVITSGTMDAITMSLQVLCKAGDTVLVESPTYFGVLQVVEYLGLKVVEVPNHTSTGIDVDAVRNIARTTRLAAAVLMPNFNNPTGSVTPDDAKREIVAILSAAEVPIIEDDIYGDLHYGNTRPTSLRAYDDAGLVITCGSVSKTIALGYRIGWAVTPQFHADIARAKFFSSVACPTLQQLVLARYYASGGYDRYLRRVRTTLAANSQSAVDAIVRYFPPGTRVARPSGGIVLWIELPAGVDGVELFRTALASRIGIAPGLVFSAKADYRNYIRISCGMLWTPTIERAIEKLGRLVAGIAKAA</sequence>
<dbReference type="InterPro" id="IPR015422">
    <property type="entry name" value="PyrdxlP-dep_Trfase_small"/>
</dbReference>
<dbReference type="CDD" id="cd07377">
    <property type="entry name" value="WHTH_GntR"/>
    <property type="match status" value="1"/>
</dbReference>
<gene>
    <name evidence="7" type="ORF">GCM10011487_30130</name>
</gene>
<accession>A0A829YDI5</accession>
<evidence type="ECO:0000256" key="3">
    <source>
        <dbReference type="ARBA" id="ARBA00023015"/>
    </source>
</evidence>
<dbReference type="InterPro" id="IPR000524">
    <property type="entry name" value="Tscrpt_reg_HTH_GntR"/>
</dbReference>
<name>A0A829YDI5_9GAMM</name>
<dbReference type="Gene3D" id="3.40.640.10">
    <property type="entry name" value="Type I PLP-dependent aspartate aminotransferase-like (Major domain)"/>
    <property type="match status" value="1"/>
</dbReference>
<dbReference type="SUPFAM" id="SSF46785">
    <property type="entry name" value="Winged helix' DNA-binding domain"/>
    <property type="match status" value="1"/>
</dbReference>
<dbReference type="InterPro" id="IPR051446">
    <property type="entry name" value="HTH_trans_reg/aminotransferase"/>
</dbReference>
<dbReference type="RefSeq" id="WP_161812718.1">
    <property type="nucleotide sequence ID" value="NZ_BLJN01000003.1"/>
</dbReference>
<dbReference type="GO" id="GO:0003700">
    <property type="term" value="F:DNA-binding transcription factor activity"/>
    <property type="evidence" value="ECO:0007669"/>
    <property type="project" value="InterPro"/>
</dbReference>
<dbReference type="SMART" id="SM00345">
    <property type="entry name" value="HTH_GNTR"/>
    <property type="match status" value="1"/>
</dbReference>
<dbReference type="CDD" id="cd00609">
    <property type="entry name" value="AAT_like"/>
    <property type="match status" value="1"/>
</dbReference>
<dbReference type="InterPro" id="IPR036388">
    <property type="entry name" value="WH-like_DNA-bd_sf"/>
</dbReference>
<dbReference type="Pfam" id="PF00392">
    <property type="entry name" value="GntR"/>
    <property type="match status" value="1"/>
</dbReference>
<dbReference type="PROSITE" id="PS50949">
    <property type="entry name" value="HTH_GNTR"/>
    <property type="match status" value="1"/>
</dbReference>
<dbReference type="Gene3D" id="1.10.10.10">
    <property type="entry name" value="Winged helix-like DNA-binding domain superfamily/Winged helix DNA-binding domain"/>
    <property type="match status" value="1"/>
</dbReference>
<dbReference type="Proteomes" id="UP000445000">
    <property type="component" value="Unassembled WGS sequence"/>
</dbReference>
<protein>
    <submittedName>
        <fullName evidence="7">GntR family transcriptional regulator</fullName>
    </submittedName>
</protein>
<evidence type="ECO:0000256" key="4">
    <source>
        <dbReference type="ARBA" id="ARBA00023125"/>
    </source>
</evidence>
<evidence type="ECO:0000259" key="6">
    <source>
        <dbReference type="PROSITE" id="PS50949"/>
    </source>
</evidence>
<evidence type="ECO:0000313" key="8">
    <source>
        <dbReference type="Proteomes" id="UP000445000"/>
    </source>
</evidence>
<keyword evidence="8" id="KW-1185">Reference proteome</keyword>
<keyword evidence="5" id="KW-0804">Transcription</keyword>
<comment type="similarity">
    <text evidence="1">In the C-terminal section; belongs to the class-I pyridoxal-phosphate-dependent aminotransferase family.</text>
</comment>
<dbReference type="PANTHER" id="PTHR46577:SF2">
    <property type="entry name" value="TRANSCRIPTIONAL REGULATORY PROTEIN"/>
    <property type="match status" value="1"/>
</dbReference>
<dbReference type="InterPro" id="IPR036390">
    <property type="entry name" value="WH_DNA-bd_sf"/>
</dbReference>
<dbReference type="EMBL" id="BLJN01000003">
    <property type="protein sequence ID" value="GFE81013.1"/>
    <property type="molecule type" value="Genomic_DNA"/>
</dbReference>
<keyword evidence="4" id="KW-0238">DNA-binding</keyword>
<proteinExistence type="inferred from homology"/>
<dbReference type="Pfam" id="PF00155">
    <property type="entry name" value="Aminotran_1_2"/>
    <property type="match status" value="1"/>
</dbReference>
<evidence type="ECO:0000256" key="2">
    <source>
        <dbReference type="ARBA" id="ARBA00022898"/>
    </source>
</evidence>
<dbReference type="GO" id="GO:0003677">
    <property type="term" value="F:DNA binding"/>
    <property type="evidence" value="ECO:0007669"/>
    <property type="project" value="UniProtKB-KW"/>
</dbReference>
<dbReference type="Gene3D" id="3.90.1150.10">
    <property type="entry name" value="Aspartate Aminotransferase, domain 1"/>
    <property type="match status" value="1"/>
</dbReference>
<dbReference type="GO" id="GO:0030170">
    <property type="term" value="F:pyridoxal phosphate binding"/>
    <property type="evidence" value="ECO:0007669"/>
    <property type="project" value="InterPro"/>
</dbReference>